<dbReference type="SMART" id="SM00208">
    <property type="entry name" value="TNFR"/>
    <property type="match status" value="2"/>
</dbReference>
<evidence type="ECO:0000256" key="6">
    <source>
        <dbReference type="ARBA" id="ARBA00023180"/>
    </source>
</evidence>
<proteinExistence type="predicted"/>
<dbReference type="RefSeq" id="XP_004989147.1">
    <property type="nucleotide sequence ID" value="XM_004989090.1"/>
</dbReference>
<evidence type="ECO:0000313" key="11">
    <source>
        <dbReference type="Proteomes" id="UP000007799"/>
    </source>
</evidence>
<feature type="domain" description="TNFR-Cys" evidence="9">
    <location>
        <begin position="498"/>
        <end position="537"/>
    </location>
</feature>
<keyword evidence="6" id="KW-0325">Glycoprotein</keyword>
<dbReference type="InterPro" id="IPR015943">
    <property type="entry name" value="WD40/YVTN_repeat-like_dom_sf"/>
</dbReference>
<dbReference type="PANTHER" id="PTHR46330">
    <property type="entry name" value="TUMOR NECROSIS FACTOR RECEPTOR SUPERFAMILY MEMBER 10B"/>
    <property type="match status" value="1"/>
</dbReference>
<evidence type="ECO:0000256" key="1">
    <source>
        <dbReference type="ARBA" id="ARBA00004370"/>
    </source>
</evidence>
<feature type="coiled-coil region" evidence="8">
    <location>
        <begin position="337"/>
        <end position="374"/>
    </location>
</feature>
<dbReference type="EMBL" id="GL832985">
    <property type="protein sequence ID" value="EGD79378.1"/>
    <property type="molecule type" value="Genomic_DNA"/>
</dbReference>
<protein>
    <recommendedName>
        <fullName evidence="9">TNFR-Cys domain-containing protein</fullName>
    </recommendedName>
</protein>
<feature type="disulfide bond" evidence="7">
    <location>
        <begin position="519"/>
        <end position="537"/>
    </location>
</feature>
<name>F2UP23_SALR5</name>
<dbReference type="Gene3D" id="2.10.70.10">
    <property type="entry name" value="Complement Module, domain 1"/>
    <property type="match status" value="1"/>
</dbReference>
<evidence type="ECO:0000313" key="10">
    <source>
        <dbReference type="EMBL" id="EGD79378.1"/>
    </source>
</evidence>
<dbReference type="Gene3D" id="2.10.50.10">
    <property type="entry name" value="Tumor Necrosis Factor Receptor, subunit A, domain 2"/>
    <property type="match status" value="1"/>
</dbReference>
<sequence>MDRNRGFDVFISAHREAMGEALALRDRLRNVQLLGEQRGAPTVFLRDERMGEEIMEGALRNCSLVVVLASSSYGTGQEQGDLRYVLSEGKPFLAVKRDDQLQVEWVQNALNGTNWLSWFEEREQQPQPQPQHQRFARIEVRWQILRRIRDTLEALQQRAPDEEHPRQPWLARTVLLALAIVILGQAIFGVTQQSLLGQVGESGHGWTNLQVFQRLDAIERRLEHLEYVDERLSDVEVALIDMEEVMDRVRKLEKGAHAWMAVEDMEQRMRSLEEGFQDQTHLRDMVHRVNALEGQMRACTAVQDVEKRVRKLEKQMKSRSTVDCDTQDTDEDVVGQLVTLEVQMATLEDRTSTLEEHDEALASLREQLHGCEQLGDVVADQAGTCYFDSGSCPPLNVEPDVIVEYPHGEQVSTALWGWEVMVWHPSGGAVAAALQSPGIVLRFHCSRDHYVSGHISTTCLRSLQWSHQPPKCIPLTNCRPSEYVEAPASESTDRICATCPPGTFSDSENAAKCSVVRRCSPGEYMLREATPTSNRECKQCTTRAETITRPLGTKPETDVDDWADLVLAANGVFYGIPAHATSVLAYNPNGTVHAEIDVSFYGDSWKWSAGVLADGLIFGIPYDAAAVLVIHPSSDSISDISVECGRTACWKGGALAGNGKIYATPHHADEVLIIDPVALTVDTTTIIGLGLGWKWAGATLAQDGRIYCAPFDRGSLLVIDPTTNTAEEWGVMVLDTNAAAFSDIITAANGLLFAIPFNARFVAVADPKTRDFAGISGLSWDGSKWGAARLDRFGRIVAMPYRANSVLLIDPDTGTIAYNSTTTNGCLGAATTRDGIVHCIPNHTQDAMLLVDYPCDSRKKP</sequence>
<dbReference type="PANTHER" id="PTHR46330:SF6">
    <property type="entry name" value="HEMATOPOIETIC DEATH RECEPTOR-RELATED"/>
    <property type="match status" value="1"/>
</dbReference>
<dbReference type="AlphaFoldDB" id="F2UP23"/>
<dbReference type="GO" id="GO:0016020">
    <property type="term" value="C:membrane"/>
    <property type="evidence" value="ECO:0007669"/>
    <property type="project" value="UniProtKB-SubCell"/>
</dbReference>
<evidence type="ECO:0000256" key="5">
    <source>
        <dbReference type="ARBA" id="ARBA00023170"/>
    </source>
</evidence>
<dbReference type="InParanoid" id="F2UP23"/>
<dbReference type="Proteomes" id="UP000007799">
    <property type="component" value="Unassembled WGS sequence"/>
</dbReference>
<evidence type="ECO:0000256" key="2">
    <source>
        <dbReference type="ARBA" id="ARBA00022737"/>
    </source>
</evidence>
<dbReference type="GeneID" id="16069689"/>
<evidence type="ECO:0000256" key="7">
    <source>
        <dbReference type="PROSITE-ProRule" id="PRU00206"/>
    </source>
</evidence>
<dbReference type="KEGG" id="sre:PTSG_09788"/>
<keyword evidence="3" id="KW-0472">Membrane</keyword>
<evidence type="ECO:0000256" key="8">
    <source>
        <dbReference type="SAM" id="Coils"/>
    </source>
</evidence>
<dbReference type="InterPro" id="IPR035976">
    <property type="entry name" value="Sushi/SCR/CCP_sf"/>
</dbReference>
<keyword evidence="8" id="KW-0175">Coiled coil</keyword>
<keyword evidence="2" id="KW-0677">Repeat</keyword>
<organism evidence="11">
    <name type="scientific">Salpingoeca rosetta (strain ATCC 50818 / BSB-021)</name>
    <dbReference type="NCBI Taxonomy" id="946362"/>
    <lineage>
        <taxon>Eukaryota</taxon>
        <taxon>Choanoflagellata</taxon>
        <taxon>Craspedida</taxon>
        <taxon>Salpingoecidae</taxon>
        <taxon>Salpingoeca</taxon>
    </lineage>
</organism>
<reference evidence="10" key="1">
    <citation type="submission" date="2009-08" db="EMBL/GenBank/DDBJ databases">
        <title>Annotation of Salpingoeca rosetta.</title>
        <authorList>
            <consortium name="The Broad Institute Genome Sequencing Platform"/>
            <person name="Russ C."/>
            <person name="Cuomo C."/>
            <person name="Burger G."/>
            <person name="Gray M.W."/>
            <person name="Holland P.W.H."/>
            <person name="King N."/>
            <person name="Lang F.B.F."/>
            <person name="Roger A.J."/>
            <person name="Ruiz-Trillo I."/>
            <person name="Young S.K."/>
            <person name="Zeng Q."/>
            <person name="Gargeya S."/>
            <person name="Alvarado L."/>
            <person name="Berlin A."/>
            <person name="Chapman S.B."/>
            <person name="Chen Z."/>
            <person name="Freedman E."/>
            <person name="Gellesch M."/>
            <person name="Goldberg J."/>
            <person name="Griggs A."/>
            <person name="Gujja S."/>
            <person name="Heilman E."/>
            <person name="Heiman D."/>
            <person name="Howarth C."/>
            <person name="Mehta T."/>
            <person name="Neiman D."/>
            <person name="Pearson M."/>
            <person name="Roberts A."/>
            <person name="Saif S."/>
            <person name="Shea T."/>
            <person name="Shenoy N."/>
            <person name="Sisk P."/>
            <person name="Stolte C."/>
            <person name="Sykes S."/>
            <person name="White J."/>
            <person name="Yandava C."/>
            <person name="Haas B."/>
            <person name="Nusbaum C."/>
            <person name="Birren B."/>
        </authorList>
    </citation>
    <scope>NUCLEOTIDE SEQUENCE [LARGE SCALE GENOMIC DNA]</scope>
    <source>
        <strain evidence="10">ATCC 50818</strain>
    </source>
</reference>
<gene>
    <name evidence="10" type="ORF">PTSG_09788</name>
</gene>
<evidence type="ECO:0000256" key="3">
    <source>
        <dbReference type="ARBA" id="ARBA00023136"/>
    </source>
</evidence>
<dbReference type="Pfam" id="PF00020">
    <property type="entry name" value="TNFR_c6"/>
    <property type="match status" value="1"/>
</dbReference>
<feature type="repeat" description="TNFR-Cys" evidence="7">
    <location>
        <begin position="498"/>
        <end position="537"/>
    </location>
</feature>
<dbReference type="SUPFAM" id="SSF63829">
    <property type="entry name" value="Calcium-dependent phosphotriesterase"/>
    <property type="match status" value="1"/>
</dbReference>
<dbReference type="InterPro" id="IPR052491">
    <property type="entry name" value="TNFRSF10"/>
</dbReference>
<dbReference type="Pfam" id="PF00084">
    <property type="entry name" value="Sushi"/>
    <property type="match status" value="1"/>
</dbReference>
<dbReference type="InterPro" id="IPR000436">
    <property type="entry name" value="Sushi_SCR_CCP_dom"/>
</dbReference>
<evidence type="ECO:0000259" key="9">
    <source>
        <dbReference type="PROSITE" id="PS50050"/>
    </source>
</evidence>
<dbReference type="CDD" id="cd00033">
    <property type="entry name" value="CCP"/>
    <property type="match status" value="1"/>
</dbReference>
<evidence type="ECO:0000256" key="4">
    <source>
        <dbReference type="ARBA" id="ARBA00023157"/>
    </source>
</evidence>
<keyword evidence="11" id="KW-1185">Reference proteome</keyword>
<comment type="caution">
    <text evidence="7">Lacks conserved residue(s) required for the propagation of feature annotation.</text>
</comment>
<dbReference type="SUPFAM" id="SSF57586">
    <property type="entry name" value="TNF receptor-like"/>
    <property type="match status" value="1"/>
</dbReference>
<comment type="subcellular location">
    <subcellularLocation>
        <location evidence="1">Membrane</location>
    </subcellularLocation>
</comment>
<keyword evidence="4 7" id="KW-1015">Disulfide bond</keyword>
<dbReference type="PROSITE" id="PS50050">
    <property type="entry name" value="TNFR_NGFR_2"/>
    <property type="match status" value="1"/>
</dbReference>
<dbReference type="Gene3D" id="2.130.10.10">
    <property type="entry name" value="YVTN repeat-like/Quinoprotein amine dehydrogenase"/>
    <property type="match status" value="1"/>
</dbReference>
<dbReference type="OrthoDB" id="9450607at2759"/>
<dbReference type="SUPFAM" id="SSF57535">
    <property type="entry name" value="Complement control module/SCR domain"/>
    <property type="match status" value="1"/>
</dbReference>
<dbReference type="InterPro" id="IPR001368">
    <property type="entry name" value="TNFR/NGFR_Cys_rich_reg"/>
</dbReference>
<keyword evidence="5" id="KW-0675">Receptor</keyword>
<accession>F2UP23</accession>